<organism evidence="1 2">
    <name type="scientific">Eiseniibacteriota bacterium</name>
    <dbReference type="NCBI Taxonomy" id="2212470"/>
    <lineage>
        <taxon>Bacteria</taxon>
        <taxon>Candidatus Eiseniibacteriota</taxon>
    </lineage>
</organism>
<comment type="caution">
    <text evidence="1">The sequence shown here is derived from an EMBL/GenBank/DDBJ whole genome shotgun (WGS) entry which is preliminary data.</text>
</comment>
<dbReference type="SUPFAM" id="SSF51726">
    <property type="entry name" value="UROD/MetE-like"/>
    <property type="match status" value="1"/>
</dbReference>
<dbReference type="Proteomes" id="UP000807850">
    <property type="component" value="Unassembled WGS sequence"/>
</dbReference>
<protein>
    <recommendedName>
        <fullName evidence="3">Uroporphyrinogen decarboxylase (URO-D) domain-containing protein</fullName>
    </recommendedName>
</protein>
<accession>A0A9D6L8I8</accession>
<dbReference type="Gene3D" id="3.20.20.210">
    <property type="match status" value="1"/>
</dbReference>
<evidence type="ECO:0000313" key="2">
    <source>
        <dbReference type="Proteomes" id="UP000807850"/>
    </source>
</evidence>
<reference evidence="1" key="1">
    <citation type="submission" date="2020-07" db="EMBL/GenBank/DDBJ databases">
        <title>Huge and variable diversity of episymbiotic CPR bacteria and DPANN archaea in groundwater ecosystems.</title>
        <authorList>
            <person name="He C.Y."/>
            <person name="Keren R."/>
            <person name="Whittaker M."/>
            <person name="Farag I.F."/>
            <person name="Doudna J."/>
            <person name="Cate J.H.D."/>
            <person name="Banfield J.F."/>
        </authorList>
    </citation>
    <scope>NUCLEOTIDE SEQUENCE</scope>
    <source>
        <strain evidence="1">NC_groundwater_928_Pr1_S-0.2um_72_17</strain>
    </source>
</reference>
<sequence>MNSRERVWAALRGQPVDRPPVSFWGHFYHRESSARELVDATIEHQREFGWDWIKLNPRKHYHVEPWGVAYRYSGRAAEKPVLETWPVHQPGDWAAVTERPPDRGAFAEQIEAVAMLRR</sequence>
<evidence type="ECO:0008006" key="3">
    <source>
        <dbReference type="Google" id="ProtNLM"/>
    </source>
</evidence>
<dbReference type="InterPro" id="IPR038071">
    <property type="entry name" value="UROD/MetE-like_sf"/>
</dbReference>
<name>A0A9D6L8I8_UNCEI</name>
<evidence type="ECO:0000313" key="1">
    <source>
        <dbReference type="EMBL" id="MBI3538862.1"/>
    </source>
</evidence>
<dbReference type="AlphaFoldDB" id="A0A9D6L8I8"/>
<gene>
    <name evidence="1" type="ORF">HY076_01120</name>
</gene>
<proteinExistence type="predicted"/>
<dbReference type="EMBL" id="JACQAY010000037">
    <property type="protein sequence ID" value="MBI3538862.1"/>
    <property type="molecule type" value="Genomic_DNA"/>
</dbReference>